<keyword evidence="2" id="KW-1185">Reference proteome</keyword>
<reference evidence="1" key="1">
    <citation type="journal article" date="2014" name="Int. J. Syst. Evol. Microbiol.">
        <title>Complete genome of a new Firmicutes species belonging to the dominant human colonic microbiota ('Ruminococcus bicirculans') reveals two chromosomes and a selective capacity to utilize plant glucans.</title>
        <authorList>
            <consortium name="NISC Comparative Sequencing Program"/>
            <person name="Wegmann U."/>
            <person name="Louis P."/>
            <person name="Goesmann A."/>
            <person name="Henrissat B."/>
            <person name="Duncan S.H."/>
            <person name="Flint H.J."/>
        </authorList>
    </citation>
    <scope>NUCLEOTIDE SEQUENCE</scope>
    <source>
        <strain evidence="1">NBRC 103855</strain>
    </source>
</reference>
<evidence type="ECO:0008006" key="3">
    <source>
        <dbReference type="Google" id="ProtNLM"/>
    </source>
</evidence>
<comment type="caution">
    <text evidence="1">The sequence shown here is derived from an EMBL/GenBank/DDBJ whole genome shotgun (WGS) entry which is preliminary data.</text>
</comment>
<accession>A0ABQ5UER8</accession>
<name>A0ABQ5UER8_9HYPH</name>
<proteinExistence type="predicted"/>
<protein>
    <recommendedName>
        <fullName evidence="3">DUF885 domain-containing protein</fullName>
    </recommendedName>
</protein>
<dbReference type="EMBL" id="BSNG01000001">
    <property type="protein sequence ID" value="GLQ10411.1"/>
    <property type="molecule type" value="Genomic_DNA"/>
</dbReference>
<evidence type="ECO:0000313" key="2">
    <source>
        <dbReference type="Proteomes" id="UP001161406"/>
    </source>
</evidence>
<dbReference type="RefSeq" id="WP_284391012.1">
    <property type="nucleotide sequence ID" value="NZ_BSNG01000001.1"/>
</dbReference>
<dbReference type="Proteomes" id="UP001161406">
    <property type="component" value="Unassembled WGS sequence"/>
</dbReference>
<gene>
    <name evidence="1" type="ORF">GCM10007913_23430</name>
</gene>
<evidence type="ECO:0000313" key="1">
    <source>
        <dbReference type="EMBL" id="GLQ10411.1"/>
    </source>
</evidence>
<sequence>MNLGKELAELTAGIDQLYRSTPRSDGFLDREGLIPVAVAAVEPRQLRDYDEATEALLALRGRLAGEAESALRRDYLGEMVDSLLALVTTFAEKEISFADRVRRQIRVDTQLVGDDVLDGYRAIIREKLDEMGFAGGALADDLARWEAQVRVPADDVLDTMRALTLEARHKVSTTMYPMTDEWMEPEGVTAAPFSAYCDYPARKVLMNLDFPYTRFALKHLATHEVFPGHLVHLALRERYVAEGKMPLDGAQVVTSSASSALFEGIADNGMFFLDWIEGPEDELGVALQRLRGALRCNAAWMMHSQGKSLDEIVPVIAAGGFQEKVTARSRLAFLGHNLRAPFVYAYWCGDVAVHAVWKTVPVERRAEFWAYLYGNMHTPTTLAAHWK</sequence>
<reference evidence="1" key="2">
    <citation type="submission" date="2023-01" db="EMBL/GenBank/DDBJ databases">
        <title>Draft genome sequence of Devosia yakushimensis strain NBRC 103855.</title>
        <authorList>
            <person name="Sun Q."/>
            <person name="Mori K."/>
        </authorList>
    </citation>
    <scope>NUCLEOTIDE SEQUENCE</scope>
    <source>
        <strain evidence="1">NBRC 103855</strain>
    </source>
</reference>
<organism evidence="1 2">
    <name type="scientific">Devosia yakushimensis</name>
    <dbReference type="NCBI Taxonomy" id="470028"/>
    <lineage>
        <taxon>Bacteria</taxon>
        <taxon>Pseudomonadati</taxon>
        <taxon>Pseudomonadota</taxon>
        <taxon>Alphaproteobacteria</taxon>
        <taxon>Hyphomicrobiales</taxon>
        <taxon>Devosiaceae</taxon>
        <taxon>Devosia</taxon>
    </lineage>
</organism>